<evidence type="ECO:0000313" key="2">
    <source>
        <dbReference type="Proteomes" id="UP000627446"/>
    </source>
</evidence>
<keyword evidence="1" id="KW-0378">Hydrolase</keyword>
<keyword evidence="1" id="KW-0255">Endonuclease</keyword>
<evidence type="ECO:0000313" key="1">
    <source>
        <dbReference type="EMBL" id="MBC3882660.1"/>
    </source>
</evidence>
<name>A0A923KM92_9BURK</name>
<comment type="caution">
    <text evidence="1">The sequence shown here is derived from an EMBL/GenBank/DDBJ whole genome shotgun (WGS) entry which is preliminary data.</text>
</comment>
<sequence length="221" mass="24382">MQINQTKNERESRSLSNRFASSPVAKATILRANLQQQQADRSKQQMQLKAIAQMMASGIGATSRVLQAMVVSGSGVVQRSDVVEEKNNATDTLTADKKINTRNGATGWYRFARNGYQINSFASNQTSLSPVGASPVYGAIELSKHPELKKYDIGSISRARHFGAGDTLAGVSASFRKGKWTWHHRISPYEMELVDMGVHKSFYHHGGFSAWQEGTDDDNDD</sequence>
<reference evidence="1" key="1">
    <citation type="submission" date="2020-08" db="EMBL/GenBank/DDBJ databases">
        <title>Novel species isolated from subtropical streams in China.</title>
        <authorList>
            <person name="Lu H."/>
        </authorList>
    </citation>
    <scope>NUCLEOTIDE SEQUENCE</scope>
    <source>
        <strain evidence="1">LX22W</strain>
    </source>
</reference>
<gene>
    <name evidence="1" type="ORF">H8K36_14825</name>
</gene>
<organism evidence="1 2">
    <name type="scientific">Undibacterium nitidum</name>
    <dbReference type="NCBI Taxonomy" id="2762298"/>
    <lineage>
        <taxon>Bacteria</taxon>
        <taxon>Pseudomonadati</taxon>
        <taxon>Pseudomonadota</taxon>
        <taxon>Betaproteobacteria</taxon>
        <taxon>Burkholderiales</taxon>
        <taxon>Oxalobacteraceae</taxon>
        <taxon>Undibacterium</taxon>
    </lineage>
</organism>
<keyword evidence="2" id="KW-1185">Reference proteome</keyword>
<dbReference type="RefSeq" id="WP_186917274.1">
    <property type="nucleotide sequence ID" value="NZ_JACOFZ010000006.1"/>
</dbReference>
<dbReference type="Proteomes" id="UP000627446">
    <property type="component" value="Unassembled WGS sequence"/>
</dbReference>
<dbReference type="EMBL" id="JACOFZ010000006">
    <property type="protein sequence ID" value="MBC3882660.1"/>
    <property type="molecule type" value="Genomic_DNA"/>
</dbReference>
<dbReference type="InterPro" id="IPR032869">
    <property type="entry name" value="WHH_dom_containing"/>
</dbReference>
<keyword evidence="1" id="KW-0540">Nuclease</keyword>
<dbReference type="Pfam" id="PF14414">
    <property type="entry name" value="WHH"/>
    <property type="match status" value="1"/>
</dbReference>
<dbReference type="GO" id="GO:0004519">
    <property type="term" value="F:endonuclease activity"/>
    <property type="evidence" value="ECO:0007669"/>
    <property type="project" value="UniProtKB-KW"/>
</dbReference>
<accession>A0A923KM92</accession>
<proteinExistence type="predicted"/>
<protein>
    <submittedName>
        <fullName evidence="1">HNH endonuclease</fullName>
    </submittedName>
</protein>
<dbReference type="AlphaFoldDB" id="A0A923KM92"/>